<name>A0ABR8FTC0_9NOSO</name>
<dbReference type="Proteomes" id="UP000603457">
    <property type="component" value="Unassembled WGS sequence"/>
</dbReference>
<dbReference type="InterPro" id="IPR022512">
    <property type="entry name" value="CHP03792"/>
</dbReference>
<keyword evidence="3" id="KW-1185">Reference proteome</keyword>
<dbReference type="EMBL" id="JACJTB010000009">
    <property type="protein sequence ID" value="MBD2594667.1"/>
    <property type="molecule type" value="Genomic_DNA"/>
</dbReference>
<dbReference type="Gene3D" id="3.30.70.100">
    <property type="match status" value="1"/>
</dbReference>
<evidence type="ECO:0000313" key="2">
    <source>
        <dbReference type="EMBL" id="MBD2594667.1"/>
    </source>
</evidence>
<protein>
    <submittedName>
        <fullName evidence="2">TIGR03792 family protein</fullName>
    </submittedName>
</protein>
<dbReference type="InterPro" id="IPR007138">
    <property type="entry name" value="ABM_dom"/>
</dbReference>
<evidence type="ECO:0000313" key="3">
    <source>
        <dbReference type="Proteomes" id="UP000603457"/>
    </source>
</evidence>
<proteinExistence type="predicted"/>
<evidence type="ECO:0000259" key="1">
    <source>
        <dbReference type="Pfam" id="PF03992"/>
    </source>
</evidence>
<dbReference type="Pfam" id="PF03992">
    <property type="entry name" value="ABM"/>
    <property type="match status" value="1"/>
</dbReference>
<dbReference type="RefSeq" id="WP_190967519.1">
    <property type="nucleotide sequence ID" value="NZ_JACJTB010000009.1"/>
</dbReference>
<comment type="caution">
    <text evidence="2">The sequence shown here is derived from an EMBL/GenBank/DDBJ whole genome shotgun (WGS) entry which is preliminary data.</text>
</comment>
<feature type="domain" description="ABM" evidence="1">
    <location>
        <begin position="5"/>
        <end position="67"/>
    </location>
</feature>
<dbReference type="NCBIfam" id="TIGR03792">
    <property type="entry name" value="TIGR03792 family protein"/>
    <property type="match status" value="1"/>
</dbReference>
<dbReference type="SUPFAM" id="SSF54909">
    <property type="entry name" value="Dimeric alpha+beta barrel"/>
    <property type="match status" value="1"/>
</dbReference>
<organism evidence="2 3">
    <name type="scientific">Nostoc spongiaeforme FACHB-130</name>
    <dbReference type="NCBI Taxonomy" id="1357510"/>
    <lineage>
        <taxon>Bacteria</taxon>
        <taxon>Bacillati</taxon>
        <taxon>Cyanobacteriota</taxon>
        <taxon>Cyanophyceae</taxon>
        <taxon>Nostocales</taxon>
        <taxon>Nostocaceae</taxon>
        <taxon>Nostoc</taxon>
    </lineage>
</organism>
<sequence>MGVVIELLKFQVDPNLRETFIQKDAEIWTTALAKYPGFLSKEVWINPNDPSEVTFIIRWATREQWQAIPEADLIAIDSQFAQVIGDNYQLIESEEYQVRGLVNTSS</sequence>
<reference evidence="2 3" key="1">
    <citation type="journal article" date="2020" name="ISME J.">
        <title>Comparative genomics reveals insights into cyanobacterial evolution and habitat adaptation.</title>
        <authorList>
            <person name="Chen M.Y."/>
            <person name="Teng W.K."/>
            <person name="Zhao L."/>
            <person name="Hu C.X."/>
            <person name="Zhou Y.K."/>
            <person name="Han B.P."/>
            <person name="Song L.R."/>
            <person name="Shu W.S."/>
        </authorList>
    </citation>
    <scope>NUCLEOTIDE SEQUENCE [LARGE SCALE GENOMIC DNA]</scope>
    <source>
        <strain evidence="2 3">FACHB-130</strain>
    </source>
</reference>
<accession>A0ABR8FTC0</accession>
<dbReference type="InterPro" id="IPR011008">
    <property type="entry name" value="Dimeric_a/b-barrel"/>
</dbReference>
<gene>
    <name evidence="2" type="ORF">H6G74_10050</name>
</gene>